<dbReference type="Gene3D" id="3.40.190.80">
    <property type="match status" value="1"/>
</dbReference>
<feature type="binding site" evidence="4">
    <location>
        <position position="80"/>
    </location>
    <ligand>
        <name>Mg(2+)</name>
        <dbReference type="ChEBI" id="CHEBI:18420"/>
        <label>1</label>
        <note>catalytic</note>
    </ligand>
</feature>
<comment type="cofactor">
    <cofactor evidence="4">
        <name>Mg(2+)</name>
        <dbReference type="ChEBI" id="CHEBI:18420"/>
    </cofactor>
</comment>
<dbReference type="Pfam" id="PF00459">
    <property type="entry name" value="Inositol_P"/>
    <property type="match status" value="1"/>
</dbReference>
<dbReference type="AlphaFoldDB" id="A0A7U9TK80"/>
<proteinExistence type="predicted"/>
<dbReference type="SUPFAM" id="SSF56655">
    <property type="entry name" value="Carbohydrate phosphatase"/>
    <property type="match status" value="1"/>
</dbReference>
<dbReference type="KEGG" id="manr:MPAN_009720"/>
<dbReference type="GO" id="GO:0007165">
    <property type="term" value="P:signal transduction"/>
    <property type="evidence" value="ECO:0007669"/>
    <property type="project" value="TreeGrafter"/>
</dbReference>
<keyword evidence="3 4" id="KW-0460">Magnesium</keyword>
<protein>
    <submittedName>
        <fullName evidence="5">Inositol monophosphatase</fullName>
    </submittedName>
</protein>
<dbReference type="InterPro" id="IPR000760">
    <property type="entry name" value="Inositol_monophosphatase-like"/>
</dbReference>
<feature type="binding site" evidence="4">
    <location>
        <position position="82"/>
    </location>
    <ligand>
        <name>Mg(2+)</name>
        <dbReference type="ChEBI" id="CHEBI:18420"/>
        <label>1</label>
        <note>catalytic</note>
    </ligand>
</feature>
<gene>
    <name evidence="5" type="ORF">MPAN_009720</name>
</gene>
<keyword evidence="6" id="KW-1185">Reference proteome</keyword>
<dbReference type="GO" id="GO:0046872">
    <property type="term" value="F:metal ion binding"/>
    <property type="evidence" value="ECO:0007669"/>
    <property type="project" value="UniProtKB-KW"/>
</dbReference>
<accession>A0A7U9TK80</accession>
<feature type="binding site" evidence="4">
    <location>
        <position position="208"/>
    </location>
    <ligand>
        <name>Mg(2+)</name>
        <dbReference type="ChEBI" id="CHEBI:18420"/>
        <label>1</label>
        <note>catalytic</note>
    </ligand>
</feature>
<evidence type="ECO:0000256" key="2">
    <source>
        <dbReference type="ARBA" id="ARBA00022801"/>
    </source>
</evidence>
<dbReference type="EMBL" id="AP024412">
    <property type="protein sequence ID" value="BCR36079.1"/>
    <property type="molecule type" value="Genomic_DNA"/>
</dbReference>
<feature type="binding site" evidence="4">
    <location>
        <position position="83"/>
    </location>
    <ligand>
        <name>Mg(2+)</name>
        <dbReference type="ChEBI" id="CHEBI:18420"/>
        <label>1</label>
        <note>catalytic</note>
    </ligand>
</feature>
<evidence type="ECO:0000313" key="5">
    <source>
        <dbReference type="EMBL" id="BCR36079.1"/>
    </source>
</evidence>
<dbReference type="GO" id="GO:0008934">
    <property type="term" value="F:inositol monophosphate 1-phosphatase activity"/>
    <property type="evidence" value="ECO:0007669"/>
    <property type="project" value="TreeGrafter"/>
</dbReference>
<evidence type="ECO:0000256" key="4">
    <source>
        <dbReference type="PIRSR" id="PIRSR600760-2"/>
    </source>
</evidence>
<evidence type="ECO:0000256" key="1">
    <source>
        <dbReference type="ARBA" id="ARBA00022723"/>
    </source>
</evidence>
<keyword evidence="1 4" id="KW-0479">Metal-binding</keyword>
<dbReference type="Gene3D" id="3.30.540.10">
    <property type="entry name" value="Fructose-1,6-Bisphosphatase, subunit A, domain 1"/>
    <property type="match status" value="1"/>
</dbReference>
<dbReference type="PROSITE" id="PS00629">
    <property type="entry name" value="IMP_1"/>
    <property type="match status" value="1"/>
</dbReference>
<keyword evidence="2" id="KW-0378">Hydrolase</keyword>
<dbReference type="PANTHER" id="PTHR20854:SF4">
    <property type="entry name" value="INOSITOL-1-MONOPHOSPHATASE-RELATED"/>
    <property type="match status" value="1"/>
</dbReference>
<evidence type="ECO:0000256" key="3">
    <source>
        <dbReference type="ARBA" id="ARBA00022842"/>
    </source>
</evidence>
<dbReference type="InterPro" id="IPR020583">
    <property type="entry name" value="Inositol_monoP_metal-BS"/>
</dbReference>
<evidence type="ECO:0000313" key="6">
    <source>
        <dbReference type="Proteomes" id="UP000620133"/>
    </source>
</evidence>
<dbReference type="PANTHER" id="PTHR20854">
    <property type="entry name" value="INOSITOL MONOPHOSPHATASE"/>
    <property type="match status" value="1"/>
</dbReference>
<dbReference type="PRINTS" id="PR00377">
    <property type="entry name" value="IMPHPHTASES"/>
</dbReference>
<organism evidence="5 6">
    <name type="scientific">Mariniplasma anaerobium</name>
    <dbReference type="NCBI Taxonomy" id="2735436"/>
    <lineage>
        <taxon>Bacteria</taxon>
        <taxon>Bacillati</taxon>
        <taxon>Mycoplasmatota</taxon>
        <taxon>Mollicutes</taxon>
        <taxon>Acholeplasmatales</taxon>
        <taxon>Acholeplasmataceae</taxon>
        <taxon>Mariniplasma</taxon>
    </lineage>
</organism>
<name>A0A7U9TK80_9MOLU</name>
<sequence>MTYEKELNLIKNVTKKIYEDAILTVKKTSFKGEQDIVTSTDLYIERHLIDAIKSNFSDDFIHSEEYHNKTVLKDRTWLIDPIDGTSNYASNLGLYVVQIALYDKADIVLSYIYAPKFNKTYYAIKGKGAYLNDQKYHVSDQHDPSNFMISMVGLSHKQSETSYFKAILDLAIEHKYKTRMLGSIGLELALTSESIFNLFYTNVTNLWDLCPGVLLVREAGLLVVNENFETYKLGDQHLFVCRDTQTLNIIKEHILNLN</sequence>
<feature type="binding site" evidence="4">
    <location>
        <position position="64"/>
    </location>
    <ligand>
        <name>Mg(2+)</name>
        <dbReference type="ChEBI" id="CHEBI:18420"/>
        <label>1</label>
        <note>catalytic</note>
    </ligand>
</feature>
<dbReference type="Proteomes" id="UP000620133">
    <property type="component" value="Chromosome"/>
</dbReference>
<reference evidence="5" key="1">
    <citation type="submission" date="2021-01" db="EMBL/GenBank/DDBJ databases">
        <title>Draft genome sequence of Acholeplasmataceae bacterium strain Mahy22.</title>
        <authorList>
            <person name="Watanabe M."/>
            <person name="Kojima H."/>
            <person name="Fukui M."/>
        </authorList>
    </citation>
    <scope>NUCLEOTIDE SEQUENCE</scope>
    <source>
        <strain evidence="5">Mahy22</strain>
    </source>
</reference>
<dbReference type="GO" id="GO:0006020">
    <property type="term" value="P:inositol metabolic process"/>
    <property type="evidence" value="ECO:0007669"/>
    <property type="project" value="TreeGrafter"/>
</dbReference>